<sequence length="76" mass="9135">MWQYYEGVTQCDFRKAYDLLNKYDLPWIAVVYQQGQAANRCHDLDIWIEENWSQLEEAAIDLIADYRDSLYPLPKM</sequence>
<proteinExistence type="predicted"/>
<comment type="caution">
    <text evidence="1">The sequence shown here is derived from an EMBL/GenBank/DDBJ whole genome shotgun (WGS) entry which is preliminary data.</text>
</comment>
<dbReference type="EMBL" id="PUIB01000017">
    <property type="protein sequence ID" value="PQO33964.1"/>
    <property type="molecule type" value="Genomic_DNA"/>
</dbReference>
<organism evidence="1 2">
    <name type="scientific">Blastopirellula marina</name>
    <dbReference type="NCBI Taxonomy" id="124"/>
    <lineage>
        <taxon>Bacteria</taxon>
        <taxon>Pseudomonadati</taxon>
        <taxon>Planctomycetota</taxon>
        <taxon>Planctomycetia</taxon>
        <taxon>Pirellulales</taxon>
        <taxon>Pirellulaceae</taxon>
        <taxon>Blastopirellula</taxon>
    </lineage>
</organism>
<dbReference type="AlphaFoldDB" id="A0A2S8FQ36"/>
<name>A0A2S8FQ36_9BACT</name>
<protein>
    <submittedName>
        <fullName evidence="1">Uncharacterized protein</fullName>
    </submittedName>
</protein>
<reference evidence="1 2" key="1">
    <citation type="submission" date="2018-02" db="EMBL/GenBank/DDBJ databases">
        <title>Comparative genomes isolates from brazilian mangrove.</title>
        <authorList>
            <person name="Araujo J.E."/>
            <person name="Taketani R.G."/>
            <person name="Silva M.C.P."/>
            <person name="Loureco M.V."/>
            <person name="Andreote F.D."/>
        </authorList>
    </citation>
    <scope>NUCLEOTIDE SEQUENCE [LARGE SCALE GENOMIC DNA]</scope>
    <source>
        <strain evidence="1 2">NAP PRIS-MGV</strain>
    </source>
</reference>
<evidence type="ECO:0000313" key="2">
    <source>
        <dbReference type="Proteomes" id="UP000239388"/>
    </source>
</evidence>
<evidence type="ECO:0000313" key="1">
    <source>
        <dbReference type="EMBL" id="PQO33964.1"/>
    </source>
</evidence>
<accession>A0A2S8FQ36</accession>
<gene>
    <name evidence="1" type="ORF">C5Y98_17255</name>
</gene>
<dbReference type="Proteomes" id="UP000239388">
    <property type="component" value="Unassembled WGS sequence"/>
</dbReference>